<gene>
    <name evidence="1" type="ORF">IscW_ISCW018687</name>
</gene>
<protein>
    <submittedName>
        <fullName evidence="1 2">Uncharacterized protein</fullName>
    </submittedName>
</protein>
<dbReference type="EMBL" id="DS740194">
    <property type="protein sequence ID" value="EEC07427.1"/>
    <property type="molecule type" value="Genomic_DNA"/>
</dbReference>
<keyword evidence="3" id="KW-1185">Reference proteome</keyword>
<dbReference type="HOGENOM" id="CLU_2006415_0_0_1"/>
<reference evidence="1 3" key="1">
    <citation type="submission" date="2008-03" db="EMBL/GenBank/DDBJ databases">
        <title>Annotation of Ixodes scapularis.</title>
        <authorList>
            <consortium name="Ixodes scapularis Genome Project Consortium"/>
            <person name="Caler E."/>
            <person name="Hannick L.I."/>
            <person name="Bidwell S."/>
            <person name="Joardar V."/>
            <person name="Thiagarajan M."/>
            <person name="Amedeo P."/>
            <person name="Galinsky K.J."/>
            <person name="Schobel S."/>
            <person name="Inman J."/>
            <person name="Hostetler J."/>
            <person name="Miller J."/>
            <person name="Hammond M."/>
            <person name="Megy K."/>
            <person name="Lawson D."/>
            <person name="Kodira C."/>
            <person name="Sutton G."/>
            <person name="Meyer J."/>
            <person name="Hill C.A."/>
            <person name="Birren B."/>
            <person name="Nene V."/>
            <person name="Collins F."/>
            <person name="Alarcon-Chaidez F."/>
            <person name="Wikel S."/>
            <person name="Strausberg R."/>
        </authorList>
    </citation>
    <scope>NUCLEOTIDE SEQUENCE [LARGE SCALE GENOMIC DNA]</scope>
    <source>
        <strain evidence="3">Wikel</strain>
        <strain evidence="1">Wikel colony</strain>
    </source>
</reference>
<dbReference type="PaxDb" id="6945-B7PLF5"/>
<dbReference type="InParanoid" id="B7PLF5"/>
<dbReference type="VEuPathDB" id="VectorBase:ISCW018687"/>
<dbReference type="AlphaFoldDB" id="B7PLF5"/>
<dbReference type="VEuPathDB" id="VectorBase:ISCI018687"/>
<organism>
    <name type="scientific">Ixodes scapularis</name>
    <name type="common">Black-legged tick</name>
    <name type="synonym">Deer tick</name>
    <dbReference type="NCBI Taxonomy" id="6945"/>
    <lineage>
        <taxon>Eukaryota</taxon>
        <taxon>Metazoa</taxon>
        <taxon>Ecdysozoa</taxon>
        <taxon>Arthropoda</taxon>
        <taxon>Chelicerata</taxon>
        <taxon>Arachnida</taxon>
        <taxon>Acari</taxon>
        <taxon>Parasitiformes</taxon>
        <taxon>Ixodida</taxon>
        <taxon>Ixodoidea</taxon>
        <taxon>Ixodidae</taxon>
        <taxon>Ixodinae</taxon>
        <taxon>Ixodes</taxon>
    </lineage>
</organism>
<accession>B7PLF5</accession>
<sequence>MALKQTGMKPPEVNGSPRLRVLDRRPNCSEHMSKQCPKRWKFLFISKTSACCIITAHADSTESLLKSHSMCENFKIPVDQLCISHVQMSRSRNLMLKGIIKTHLKTSAVDAKLLGPASTFRWLR</sequence>
<dbReference type="Proteomes" id="UP000001555">
    <property type="component" value="Unassembled WGS sequence"/>
</dbReference>
<dbReference type="EMBL" id="ABJB010381910">
    <property type="status" value="NOT_ANNOTATED_CDS"/>
    <property type="molecule type" value="Genomic_DNA"/>
</dbReference>
<evidence type="ECO:0000313" key="3">
    <source>
        <dbReference type="Proteomes" id="UP000001555"/>
    </source>
</evidence>
<evidence type="ECO:0000313" key="1">
    <source>
        <dbReference type="EMBL" id="EEC07427.1"/>
    </source>
</evidence>
<reference evidence="2" key="2">
    <citation type="submission" date="2020-05" db="UniProtKB">
        <authorList>
            <consortium name="EnsemblMetazoa"/>
        </authorList>
    </citation>
    <scope>IDENTIFICATION</scope>
    <source>
        <strain evidence="2">wikel</strain>
    </source>
</reference>
<proteinExistence type="predicted"/>
<dbReference type="EnsemblMetazoa" id="ISCW018687-RA">
    <property type="protein sequence ID" value="ISCW018687-PA"/>
    <property type="gene ID" value="ISCW018687"/>
</dbReference>
<evidence type="ECO:0000313" key="2">
    <source>
        <dbReference type="EnsemblMetazoa" id="ISCW018687-PA"/>
    </source>
</evidence>
<name>B7PLF5_IXOSC</name>